<organism evidence="1">
    <name type="scientific">Anguilla anguilla</name>
    <name type="common">European freshwater eel</name>
    <name type="synonym">Muraena anguilla</name>
    <dbReference type="NCBI Taxonomy" id="7936"/>
    <lineage>
        <taxon>Eukaryota</taxon>
        <taxon>Metazoa</taxon>
        <taxon>Chordata</taxon>
        <taxon>Craniata</taxon>
        <taxon>Vertebrata</taxon>
        <taxon>Euteleostomi</taxon>
        <taxon>Actinopterygii</taxon>
        <taxon>Neopterygii</taxon>
        <taxon>Teleostei</taxon>
        <taxon>Anguilliformes</taxon>
        <taxon>Anguillidae</taxon>
        <taxon>Anguilla</taxon>
    </lineage>
</organism>
<name>A0A0E9WHW0_ANGAN</name>
<dbReference type="AlphaFoldDB" id="A0A0E9WHW0"/>
<dbReference type="EMBL" id="GBXM01018640">
    <property type="protein sequence ID" value="JAH89937.1"/>
    <property type="molecule type" value="Transcribed_RNA"/>
</dbReference>
<sequence length="37" mass="4059">MEAHLLPEKHKAGEEVGRGWGKGSKCQGFITDTLTFV</sequence>
<proteinExistence type="predicted"/>
<reference evidence="1" key="1">
    <citation type="submission" date="2014-11" db="EMBL/GenBank/DDBJ databases">
        <authorList>
            <person name="Amaro Gonzalez C."/>
        </authorList>
    </citation>
    <scope>NUCLEOTIDE SEQUENCE</scope>
</reference>
<reference evidence="1" key="2">
    <citation type="journal article" date="2015" name="Fish Shellfish Immunol.">
        <title>Early steps in the European eel (Anguilla anguilla)-Vibrio vulnificus interaction in the gills: Role of the RtxA13 toxin.</title>
        <authorList>
            <person name="Callol A."/>
            <person name="Pajuelo D."/>
            <person name="Ebbesson L."/>
            <person name="Teles M."/>
            <person name="MacKenzie S."/>
            <person name="Amaro C."/>
        </authorList>
    </citation>
    <scope>NUCLEOTIDE SEQUENCE</scope>
</reference>
<accession>A0A0E9WHW0</accession>
<protein>
    <submittedName>
        <fullName evidence="1">Uncharacterized protein</fullName>
    </submittedName>
</protein>
<evidence type="ECO:0000313" key="1">
    <source>
        <dbReference type="EMBL" id="JAH89937.1"/>
    </source>
</evidence>